<feature type="transmembrane region" description="Helical" evidence="2">
    <location>
        <begin position="661"/>
        <end position="680"/>
    </location>
</feature>
<feature type="region of interest" description="Disordered" evidence="1">
    <location>
        <begin position="1"/>
        <end position="28"/>
    </location>
</feature>
<reference evidence="4" key="1">
    <citation type="submission" date="2017-03" db="EMBL/GenBank/DDBJ databases">
        <title>Genomes of endolithic fungi from Antarctica.</title>
        <authorList>
            <person name="Coleine C."/>
            <person name="Masonjones S."/>
            <person name="Stajich J.E."/>
        </authorList>
    </citation>
    <scope>NUCLEOTIDE SEQUENCE [LARGE SCALE GENOMIC DNA]</scope>
    <source>
        <strain evidence="4">CCFEE 5527</strain>
    </source>
</reference>
<comment type="caution">
    <text evidence="3">The sequence shown here is derived from an EMBL/GenBank/DDBJ whole genome shotgun (WGS) entry which is preliminary data.</text>
</comment>
<dbReference type="Proteomes" id="UP000192596">
    <property type="component" value="Unassembled WGS sequence"/>
</dbReference>
<dbReference type="STRING" id="1507870.A0A1V8T3Z0"/>
<dbReference type="EMBL" id="NAJO01000017">
    <property type="protein sequence ID" value="OQO06125.1"/>
    <property type="molecule type" value="Genomic_DNA"/>
</dbReference>
<sequence length="817" mass="89672">MGVPIDAAINSSQSSAPRERRQVAPHRKVEAVPSQLLDQCTVCIEEQLFTQGISLLASVLTSGQGICRPALVPPPQHLSLLATLSVHPSLTTRTTSKDRHAAADAALQYLRHLQYLTNVDESGLSQALTHQDTTPSRSKRAKLRHNTDSDEDSVQFGFINSPYAGKESLFSNADDFWAVVGWALNCSVTQPARWARWKHWLEMVLDVLESDLEDRDRRDPRTVDASLLAHYLAQYADQGRNIKRRIMRAILADGSQTSMNQFPEIWRNETRPPKVKSDEVTGSKKRKLDLEQGEFGDYLDSDSDRDSPLADLRASRNATRTPSACLSTAPDSASRHASPTADSVKAQATYGGESSIAIRKRLLAVLACLAASAPDLFLDTEDLFDLYTEFLRPLPLPVFTSFMLPSAPWLDANTQSSLIQMLLRPLLSSAAPVYNANALTQDDFETHYALFAANGTSAVENARVAVLIEGLLRLLWETKALDTQPSSMKRLQRAVMNGCKVRRDKVSWDGRKKSGLRAREEEDAMAMIEAGEARMVVILETAVLKLPYASHPLYHLRLAVIVVDCIGIILVTLAALSDGGYSYNTVVPVAIYSGVLLALSALLSYWDLRAYASKQLRDPERKPAWPSRPIMWADLALAVVMVWSFCGVVGDIAWAYRPNLVLAYGVLAELLGGLAHAWAFEKQLLASYERSFLAKLERSRACARCGFEEDLIVSSPFRDEAVEAPAPDTTSGQDQANPNLQSYVGPDASVQSSSTPTPATTEHAMEEGLIGAVSGEASSSRSAVLEPEEHILDQPEDVIVKKGKMRKSSSRTSLAAE</sequence>
<dbReference type="OrthoDB" id="5411773at2759"/>
<protein>
    <submittedName>
        <fullName evidence="3">Uncharacterized protein</fullName>
    </submittedName>
</protein>
<evidence type="ECO:0000256" key="2">
    <source>
        <dbReference type="SAM" id="Phobius"/>
    </source>
</evidence>
<keyword evidence="2" id="KW-0812">Transmembrane</keyword>
<keyword evidence="2" id="KW-0472">Membrane</keyword>
<feature type="region of interest" description="Disordered" evidence="1">
    <location>
        <begin position="262"/>
        <end position="343"/>
    </location>
</feature>
<feature type="compositionally biased region" description="Polar residues" evidence="1">
    <location>
        <begin position="728"/>
        <end position="742"/>
    </location>
</feature>
<evidence type="ECO:0000256" key="1">
    <source>
        <dbReference type="SAM" id="MobiDB-lite"/>
    </source>
</evidence>
<gene>
    <name evidence="3" type="ORF">B0A48_08713</name>
</gene>
<evidence type="ECO:0000313" key="3">
    <source>
        <dbReference type="EMBL" id="OQO06125.1"/>
    </source>
</evidence>
<feature type="transmembrane region" description="Helical" evidence="2">
    <location>
        <begin position="554"/>
        <end position="577"/>
    </location>
</feature>
<organism evidence="3 4">
    <name type="scientific">Cryoendolithus antarcticus</name>
    <dbReference type="NCBI Taxonomy" id="1507870"/>
    <lineage>
        <taxon>Eukaryota</taxon>
        <taxon>Fungi</taxon>
        <taxon>Dikarya</taxon>
        <taxon>Ascomycota</taxon>
        <taxon>Pezizomycotina</taxon>
        <taxon>Dothideomycetes</taxon>
        <taxon>Dothideomycetidae</taxon>
        <taxon>Cladosporiales</taxon>
        <taxon>Cladosporiaceae</taxon>
        <taxon>Cryoendolithus</taxon>
    </lineage>
</organism>
<keyword evidence="2" id="KW-1133">Transmembrane helix</keyword>
<dbReference type="InParanoid" id="A0A1V8T3Z0"/>
<name>A0A1V8T3Z0_9PEZI</name>
<accession>A0A1V8T3Z0</accession>
<feature type="compositionally biased region" description="Basic and acidic residues" evidence="1">
    <location>
        <begin position="266"/>
        <end position="282"/>
    </location>
</feature>
<feature type="transmembrane region" description="Helical" evidence="2">
    <location>
        <begin position="589"/>
        <end position="608"/>
    </location>
</feature>
<feature type="compositionally biased region" description="Acidic residues" evidence="1">
    <location>
        <begin position="291"/>
        <end position="301"/>
    </location>
</feature>
<keyword evidence="4" id="KW-1185">Reference proteome</keyword>
<feature type="compositionally biased region" description="Polar residues" evidence="1">
    <location>
        <begin position="126"/>
        <end position="136"/>
    </location>
</feature>
<evidence type="ECO:0000313" key="4">
    <source>
        <dbReference type="Proteomes" id="UP000192596"/>
    </source>
</evidence>
<feature type="compositionally biased region" description="Polar residues" evidence="1">
    <location>
        <begin position="749"/>
        <end position="760"/>
    </location>
</feature>
<dbReference type="AlphaFoldDB" id="A0A1V8T3Z0"/>
<feature type="region of interest" description="Disordered" evidence="1">
    <location>
        <begin position="722"/>
        <end position="817"/>
    </location>
</feature>
<feature type="transmembrane region" description="Helical" evidence="2">
    <location>
        <begin position="629"/>
        <end position="655"/>
    </location>
</feature>
<feature type="compositionally biased region" description="Basic and acidic residues" evidence="1">
    <location>
        <begin position="17"/>
        <end position="28"/>
    </location>
</feature>
<feature type="compositionally biased region" description="Polar residues" evidence="1">
    <location>
        <begin position="316"/>
        <end position="341"/>
    </location>
</feature>
<feature type="region of interest" description="Disordered" evidence="1">
    <location>
        <begin position="126"/>
        <end position="148"/>
    </location>
</feature>
<proteinExistence type="predicted"/>